<evidence type="ECO:0000313" key="2">
    <source>
        <dbReference type="Proteomes" id="UP000279307"/>
    </source>
</evidence>
<comment type="caution">
    <text evidence="1">The sequence shown here is derived from an EMBL/GenBank/DDBJ whole genome shotgun (WGS) entry which is preliminary data.</text>
</comment>
<dbReference type="PROSITE" id="PS51257">
    <property type="entry name" value="PROKAR_LIPOPROTEIN"/>
    <property type="match status" value="1"/>
</dbReference>
<reference evidence="1 2" key="1">
    <citation type="journal article" date="2018" name="Genome Res.">
        <title>The genomic architecture and molecular evolution of ant odorant receptors.</title>
        <authorList>
            <person name="McKenzie S.K."/>
            <person name="Kronauer D.J.C."/>
        </authorList>
    </citation>
    <scope>NUCLEOTIDE SEQUENCE [LARGE SCALE GENOMIC DNA]</scope>
    <source>
        <strain evidence="1">Clonal line C1</strain>
    </source>
</reference>
<sequence length="102" mass="11151">MGLFKSVDTNLPGITLVPTNNASFSIAAAGSCIQMRISDTSQPIRFSSRSTCTGFSCEGKEYERNQLSNYVGARLHAIYETREKNEDGRGNLFRSCTFAAEG</sequence>
<accession>A0A3L8D2U5</accession>
<protein>
    <submittedName>
        <fullName evidence="1">Uncharacterized protein</fullName>
    </submittedName>
</protein>
<dbReference type="AlphaFoldDB" id="A0A3L8D2U5"/>
<dbReference type="Proteomes" id="UP000279307">
    <property type="component" value="Chromosome 14"/>
</dbReference>
<name>A0A3L8D2U5_OOCBI</name>
<evidence type="ECO:0000313" key="1">
    <source>
        <dbReference type="EMBL" id="RLU14822.1"/>
    </source>
</evidence>
<gene>
    <name evidence="1" type="ORF">DMN91_012709</name>
</gene>
<dbReference type="EMBL" id="QOIP01000014">
    <property type="protein sequence ID" value="RLU14822.1"/>
    <property type="molecule type" value="Genomic_DNA"/>
</dbReference>
<proteinExistence type="predicted"/>
<organism evidence="1 2">
    <name type="scientific">Ooceraea biroi</name>
    <name type="common">Clonal raider ant</name>
    <name type="synonym">Cerapachys biroi</name>
    <dbReference type="NCBI Taxonomy" id="2015173"/>
    <lineage>
        <taxon>Eukaryota</taxon>
        <taxon>Metazoa</taxon>
        <taxon>Ecdysozoa</taxon>
        <taxon>Arthropoda</taxon>
        <taxon>Hexapoda</taxon>
        <taxon>Insecta</taxon>
        <taxon>Pterygota</taxon>
        <taxon>Neoptera</taxon>
        <taxon>Endopterygota</taxon>
        <taxon>Hymenoptera</taxon>
        <taxon>Apocrita</taxon>
        <taxon>Aculeata</taxon>
        <taxon>Formicoidea</taxon>
        <taxon>Formicidae</taxon>
        <taxon>Dorylinae</taxon>
        <taxon>Ooceraea</taxon>
    </lineage>
</organism>